<dbReference type="RefSeq" id="WP_239089203.1">
    <property type="nucleotide sequence ID" value="NZ_BAAAGZ010000070.1"/>
</dbReference>
<evidence type="ECO:0000313" key="2">
    <source>
        <dbReference type="Proteomes" id="UP000647860"/>
    </source>
</evidence>
<proteinExistence type="predicted"/>
<dbReference type="EMBL" id="BOPA01000058">
    <property type="protein sequence ID" value="GIJ18944.1"/>
    <property type="molecule type" value="Genomic_DNA"/>
</dbReference>
<organism evidence="1 2">
    <name type="scientific">Micromonospora gifhornensis</name>
    <dbReference type="NCBI Taxonomy" id="84594"/>
    <lineage>
        <taxon>Bacteria</taxon>
        <taxon>Bacillati</taxon>
        <taxon>Actinomycetota</taxon>
        <taxon>Actinomycetes</taxon>
        <taxon>Micromonosporales</taxon>
        <taxon>Micromonosporaceae</taxon>
        <taxon>Micromonospora</taxon>
    </lineage>
</organism>
<comment type="caution">
    <text evidence="1">The sequence shown here is derived from an EMBL/GenBank/DDBJ whole genome shotgun (WGS) entry which is preliminary data.</text>
</comment>
<accession>A0ABQ4IM03</accession>
<keyword evidence="2" id="KW-1185">Reference proteome</keyword>
<reference evidence="1 2" key="1">
    <citation type="submission" date="2021-01" db="EMBL/GenBank/DDBJ databases">
        <title>Whole genome shotgun sequence of Verrucosispora gifhornensis NBRC 16317.</title>
        <authorList>
            <person name="Komaki H."/>
            <person name="Tamura T."/>
        </authorList>
    </citation>
    <scope>NUCLEOTIDE SEQUENCE [LARGE SCALE GENOMIC DNA]</scope>
    <source>
        <strain evidence="1 2">NBRC 16317</strain>
    </source>
</reference>
<protein>
    <submittedName>
        <fullName evidence="1">Uncharacterized protein</fullName>
    </submittedName>
</protein>
<name>A0ABQ4IM03_9ACTN</name>
<evidence type="ECO:0000313" key="1">
    <source>
        <dbReference type="EMBL" id="GIJ18944.1"/>
    </source>
</evidence>
<sequence length="107" mass="11487">MDRATVTEFQRADGVRDWWLLDTGASAWFDAPSMSAGAALVRRIVELTATTGLPDVDLRPGGVRVRIGPAGDLTRADVELALTRSTFLRSAPSGRPYSVTSTTHGRS</sequence>
<dbReference type="Proteomes" id="UP000647860">
    <property type="component" value="Unassembled WGS sequence"/>
</dbReference>
<gene>
    <name evidence="1" type="ORF">Vgi01_56280</name>
</gene>